<feature type="chain" id="PRO_5046966568" evidence="1">
    <location>
        <begin position="28"/>
        <end position="428"/>
    </location>
</feature>
<dbReference type="PROSITE" id="PS00134">
    <property type="entry name" value="TRYPSIN_HIS"/>
    <property type="match status" value="1"/>
</dbReference>
<evidence type="ECO:0000256" key="1">
    <source>
        <dbReference type="SAM" id="SignalP"/>
    </source>
</evidence>
<reference evidence="4" key="1">
    <citation type="journal article" date="2019" name="Int. J. Syst. Evol. Microbiol.">
        <title>The Global Catalogue of Microorganisms (GCM) 10K type strain sequencing project: providing services to taxonomists for standard genome sequencing and annotation.</title>
        <authorList>
            <consortium name="The Broad Institute Genomics Platform"/>
            <consortium name="The Broad Institute Genome Sequencing Center for Infectious Disease"/>
            <person name="Wu L."/>
            <person name="Ma J."/>
        </authorList>
    </citation>
    <scope>NUCLEOTIDE SEQUENCE [LARGE SCALE GENOMIC DNA]</scope>
    <source>
        <strain evidence="4">JCM 32206</strain>
    </source>
</reference>
<dbReference type="Gene3D" id="3.30.300.50">
    <property type="match status" value="1"/>
</dbReference>
<name>A0ABP8PFM7_9NOCA</name>
<feature type="signal peptide" evidence="1">
    <location>
        <begin position="1"/>
        <end position="27"/>
    </location>
</feature>
<dbReference type="Proteomes" id="UP001501183">
    <property type="component" value="Unassembled WGS sequence"/>
</dbReference>
<evidence type="ECO:0000313" key="3">
    <source>
        <dbReference type="EMBL" id="GAA4485390.1"/>
    </source>
</evidence>
<organism evidence="3 4">
    <name type="scientific">Rhodococcus olei</name>
    <dbReference type="NCBI Taxonomy" id="2161675"/>
    <lineage>
        <taxon>Bacteria</taxon>
        <taxon>Bacillati</taxon>
        <taxon>Actinomycetota</taxon>
        <taxon>Actinomycetes</taxon>
        <taxon>Mycobacteriales</taxon>
        <taxon>Nocardiaceae</taxon>
        <taxon>Rhodococcus</taxon>
    </lineage>
</organism>
<keyword evidence="4" id="KW-1185">Reference proteome</keyword>
<protein>
    <submittedName>
        <fullName evidence="3">S1 family peptidase</fullName>
    </submittedName>
</protein>
<evidence type="ECO:0000313" key="4">
    <source>
        <dbReference type="Proteomes" id="UP001501183"/>
    </source>
</evidence>
<dbReference type="EMBL" id="BAABFB010000063">
    <property type="protein sequence ID" value="GAA4485390.1"/>
    <property type="molecule type" value="Genomic_DNA"/>
</dbReference>
<accession>A0ABP8PFM7</accession>
<sequence>MRSIRARRAAMIASAALLVLTPALANAEPAPAPATALPQELVTAIQRDLGLSPEEYLAKADAGQKLVAFANDLRAKFPDAFAGAWLDPAGKPLIGLAAGPGVDAARKAAEDAGYTVKDLPRSERTLQDQLAKAQDWISALPQPLAGLVGGAAVDVVNNNLVLRVADTVDVGGLQLPDFLQGAAVALSPALGSVAPPVADNGGAPADAMFGGDSYAAENAAGAFRCSLGFNGTNASGATVNISAGHCDPNRGAPGTSVVFQMPSEGVFGPRIGAFERTNLQGHDFSIIRIDDSVAYRFQNNLVRVPGRSPLHITGTADPVVGAPVCKSGLTTGFTCGTVNAVNQRVSVGSRTLENGFSANICALQGDSGGTIVTGDRALGISSASNVGDLQFCEVAQVVTTVLGDSPQLFATPINAILADNPGLKVRTS</sequence>
<dbReference type="InterPro" id="IPR009003">
    <property type="entry name" value="Peptidase_S1_PA"/>
</dbReference>
<dbReference type="InterPro" id="IPR001254">
    <property type="entry name" value="Trypsin_dom"/>
</dbReference>
<dbReference type="SUPFAM" id="SSF50494">
    <property type="entry name" value="Trypsin-like serine proteases"/>
    <property type="match status" value="1"/>
</dbReference>
<dbReference type="Pfam" id="PF00089">
    <property type="entry name" value="Trypsin"/>
    <property type="match status" value="1"/>
</dbReference>
<dbReference type="InterPro" id="IPR035070">
    <property type="entry name" value="Streptogrisin_prodomain"/>
</dbReference>
<gene>
    <name evidence="3" type="ORF">GCM10023094_40140</name>
</gene>
<proteinExistence type="predicted"/>
<dbReference type="InterPro" id="IPR018114">
    <property type="entry name" value="TRYPSIN_HIS"/>
</dbReference>
<comment type="caution">
    <text evidence="3">The sequence shown here is derived from an EMBL/GenBank/DDBJ whole genome shotgun (WGS) entry which is preliminary data.</text>
</comment>
<dbReference type="RefSeq" id="WP_345349191.1">
    <property type="nucleotide sequence ID" value="NZ_BAABFB010000063.1"/>
</dbReference>
<dbReference type="Gene3D" id="2.40.10.10">
    <property type="entry name" value="Trypsin-like serine proteases"/>
    <property type="match status" value="2"/>
</dbReference>
<keyword evidence="1" id="KW-0732">Signal</keyword>
<feature type="domain" description="Peptidase S1" evidence="2">
    <location>
        <begin position="221"/>
        <end position="388"/>
    </location>
</feature>
<evidence type="ECO:0000259" key="2">
    <source>
        <dbReference type="Pfam" id="PF00089"/>
    </source>
</evidence>
<dbReference type="CDD" id="cd21112">
    <property type="entry name" value="alphaLP-like"/>
    <property type="match status" value="1"/>
</dbReference>
<dbReference type="InterPro" id="IPR043504">
    <property type="entry name" value="Peptidase_S1_PA_chymotrypsin"/>
</dbReference>